<evidence type="ECO:0000256" key="1">
    <source>
        <dbReference type="ARBA" id="ARBA00001913"/>
    </source>
</evidence>
<keyword evidence="4" id="KW-0732">Signal</keyword>
<keyword evidence="3" id="KW-0479">Metal-binding</keyword>
<dbReference type="InterPro" id="IPR017850">
    <property type="entry name" value="Alkaline_phosphatase_core_sf"/>
</dbReference>
<dbReference type="EC" id="3.1.6.1" evidence="8"/>
<evidence type="ECO:0000259" key="7">
    <source>
        <dbReference type="Pfam" id="PF00884"/>
    </source>
</evidence>
<dbReference type="CDD" id="cd16027">
    <property type="entry name" value="SGSH"/>
    <property type="match status" value="1"/>
</dbReference>
<proteinExistence type="inferred from homology"/>
<dbReference type="GO" id="GO:0004065">
    <property type="term" value="F:arylsulfatase activity"/>
    <property type="evidence" value="ECO:0007669"/>
    <property type="project" value="UniProtKB-EC"/>
</dbReference>
<dbReference type="Gene3D" id="3.40.720.10">
    <property type="entry name" value="Alkaline Phosphatase, subunit A"/>
    <property type="match status" value="1"/>
</dbReference>
<accession>A0A517MFW1</accession>
<dbReference type="Proteomes" id="UP000320672">
    <property type="component" value="Chromosome"/>
</dbReference>
<keyword evidence="6" id="KW-0106">Calcium</keyword>
<protein>
    <submittedName>
        <fullName evidence="8">Arylsulfatase</fullName>
        <ecNumber evidence="8">3.1.6.1</ecNumber>
    </submittedName>
</protein>
<evidence type="ECO:0000313" key="8">
    <source>
        <dbReference type="EMBL" id="QDS93775.1"/>
    </source>
</evidence>
<dbReference type="PANTHER" id="PTHR42693">
    <property type="entry name" value="ARYLSULFATASE FAMILY MEMBER"/>
    <property type="match status" value="1"/>
</dbReference>
<keyword evidence="9" id="KW-1185">Reference proteome</keyword>
<reference evidence="8 9" key="1">
    <citation type="submission" date="2019-02" db="EMBL/GenBank/DDBJ databases">
        <title>Deep-cultivation of Planctomycetes and their phenomic and genomic characterization uncovers novel biology.</title>
        <authorList>
            <person name="Wiegand S."/>
            <person name="Jogler M."/>
            <person name="Boedeker C."/>
            <person name="Pinto D."/>
            <person name="Vollmers J."/>
            <person name="Rivas-Marin E."/>
            <person name="Kohn T."/>
            <person name="Peeters S.H."/>
            <person name="Heuer A."/>
            <person name="Rast P."/>
            <person name="Oberbeckmann S."/>
            <person name="Bunk B."/>
            <person name="Jeske O."/>
            <person name="Meyerdierks A."/>
            <person name="Storesund J.E."/>
            <person name="Kallscheuer N."/>
            <person name="Luecker S."/>
            <person name="Lage O.M."/>
            <person name="Pohl T."/>
            <person name="Merkel B.J."/>
            <person name="Hornburger P."/>
            <person name="Mueller R.-W."/>
            <person name="Bruemmer F."/>
            <person name="Labrenz M."/>
            <person name="Spormann A.M."/>
            <person name="Op den Camp H."/>
            <person name="Overmann J."/>
            <person name="Amann R."/>
            <person name="Jetten M.S.M."/>
            <person name="Mascher T."/>
            <person name="Medema M.H."/>
            <person name="Devos D.P."/>
            <person name="Kaster A.-K."/>
            <person name="Ovreas L."/>
            <person name="Rohde M."/>
            <person name="Galperin M.Y."/>
            <person name="Jogler C."/>
        </authorList>
    </citation>
    <scope>NUCLEOTIDE SEQUENCE [LARGE SCALE GENOMIC DNA]</scope>
    <source>
        <strain evidence="8 9">FF011L</strain>
    </source>
</reference>
<comment type="similarity">
    <text evidence="2">Belongs to the sulfatase family.</text>
</comment>
<comment type="cofactor">
    <cofactor evidence="1">
        <name>Ca(2+)</name>
        <dbReference type="ChEBI" id="CHEBI:29108"/>
    </cofactor>
</comment>
<dbReference type="InterPro" id="IPR000917">
    <property type="entry name" value="Sulfatase_N"/>
</dbReference>
<sequence length="423" mass="47706">MTSAAQADSPPNVVMLISDDQAYDDYSFMGHPNIETPRLDQLAKESLTFRRGYVPNSLCRPSLATIISGLYPHQHGIVGNDPPYAAGPDSPKNKFADPKYLPIRNAYLQHIDRMNTLPDRLAPLGYESLQTGKWWEGNFSRGGFTHGMTHGDRTKGGRHGDLGLDISRKGIDAIDTFLDEAVENKKPFFLWYAPFLPHTPHNPPARLLNKYKQKTDSVPLAKYWAMCEWFDESCGEVLDALSERHLDENTIVLYVTDNGWINQLDSSRYAPRSKRSPNERGVRTPIMIRWPGHVKPMMDDSSLASSIDLVPTVLNAVGLPAAPELSGIDLLDPKAVENRKTVYGDIFEHDIVDMTDPDPSLRYRWVIHNNWKLIDPAAQMNEKPQLYNLASDPNEDKDVSASHPEVMADLQKRLDAWWTPKGH</sequence>
<dbReference type="Pfam" id="PF00884">
    <property type="entry name" value="Sulfatase"/>
    <property type="match status" value="1"/>
</dbReference>
<evidence type="ECO:0000256" key="6">
    <source>
        <dbReference type="ARBA" id="ARBA00022837"/>
    </source>
</evidence>
<organism evidence="8 9">
    <name type="scientific">Roseimaritima multifibrata</name>
    <dbReference type="NCBI Taxonomy" id="1930274"/>
    <lineage>
        <taxon>Bacteria</taxon>
        <taxon>Pseudomonadati</taxon>
        <taxon>Planctomycetota</taxon>
        <taxon>Planctomycetia</taxon>
        <taxon>Pirellulales</taxon>
        <taxon>Pirellulaceae</taxon>
        <taxon>Roseimaritima</taxon>
    </lineage>
</organism>
<evidence type="ECO:0000256" key="5">
    <source>
        <dbReference type="ARBA" id="ARBA00022801"/>
    </source>
</evidence>
<name>A0A517MFW1_9BACT</name>
<gene>
    <name evidence="8" type="ORF">FF011L_25480</name>
</gene>
<feature type="domain" description="Sulfatase N-terminal" evidence="7">
    <location>
        <begin position="11"/>
        <end position="318"/>
    </location>
</feature>
<dbReference type="EMBL" id="CP036262">
    <property type="protein sequence ID" value="QDS93775.1"/>
    <property type="molecule type" value="Genomic_DNA"/>
</dbReference>
<evidence type="ECO:0000313" key="9">
    <source>
        <dbReference type="Proteomes" id="UP000320672"/>
    </source>
</evidence>
<dbReference type="SUPFAM" id="SSF53649">
    <property type="entry name" value="Alkaline phosphatase-like"/>
    <property type="match status" value="1"/>
</dbReference>
<dbReference type="KEGG" id="rml:FF011L_25480"/>
<dbReference type="InterPro" id="IPR050738">
    <property type="entry name" value="Sulfatase"/>
</dbReference>
<evidence type="ECO:0000256" key="4">
    <source>
        <dbReference type="ARBA" id="ARBA00022729"/>
    </source>
</evidence>
<dbReference type="PANTHER" id="PTHR42693:SF42">
    <property type="entry name" value="ARYLSULFATASE G"/>
    <property type="match status" value="1"/>
</dbReference>
<dbReference type="GO" id="GO:0046872">
    <property type="term" value="F:metal ion binding"/>
    <property type="evidence" value="ECO:0007669"/>
    <property type="project" value="UniProtKB-KW"/>
</dbReference>
<dbReference type="Gene3D" id="3.30.1120.10">
    <property type="match status" value="1"/>
</dbReference>
<evidence type="ECO:0000256" key="2">
    <source>
        <dbReference type="ARBA" id="ARBA00008779"/>
    </source>
</evidence>
<keyword evidence="5 8" id="KW-0378">Hydrolase</keyword>
<dbReference type="AlphaFoldDB" id="A0A517MFW1"/>
<evidence type="ECO:0000256" key="3">
    <source>
        <dbReference type="ARBA" id="ARBA00022723"/>
    </source>
</evidence>